<sequence length="71" mass="8110">MKAPPEDPKNIGILQPQAGYSTDVHVETHTYSDKPTPINPNDNKTKHEHRKKYAKEGGKKLFDMLFAFVCR</sequence>
<protein>
    <submittedName>
        <fullName evidence="2">Uncharacterized protein</fullName>
    </submittedName>
</protein>
<keyword evidence="3" id="KW-1185">Reference proteome</keyword>
<evidence type="ECO:0000313" key="3">
    <source>
        <dbReference type="Proteomes" id="UP000253472"/>
    </source>
</evidence>
<reference evidence="2 3" key="1">
    <citation type="submission" date="2018-06" db="EMBL/GenBank/DDBJ databases">
        <title>Whole genome sequencing of Candida tropicalis (genome annotated by CSBL at Korea University).</title>
        <authorList>
            <person name="Ahn J."/>
        </authorList>
    </citation>
    <scope>NUCLEOTIDE SEQUENCE [LARGE SCALE GENOMIC DNA]</scope>
    <source>
        <strain evidence="2 3">ATCC 20962</strain>
    </source>
</reference>
<dbReference type="OrthoDB" id="4002254at2759"/>
<gene>
    <name evidence="2" type="ORF">Cantr_05176</name>
</gene>
<name>A0A367XSF0_9ASCO</name>
<evidence type="ECO:0000313" key="2">
    <source>
        <dbReference type="EMBL" id="RCK56538.1"/>
    </source>
</evidence>
<proteinExistence type="predicted"/>
<comment type="caution">
    <text evidence="2">The sequence shown here is derived from an EMBL/GenBank/DDBJ whole genome shotgun (WGS) entry which is preliminary data.</text>
</comment>
<feature type="region of interest" description="Disordered" evidence="1">
    <location>
        <begin position="28"/>
        <end position="47"/>
    </location>
</feature>
<dbReference type="Proteomes" id="UP000253472">
    <property type="component" value="Unassembled WGS sequence"/>
</dbReference>
<dbReference type="AlphaFoldDB" id="A0A367XSF0"/>
<dbReference type="EMBL" id="QLNQ01000029">
    <property type="protein sequence ID" value="RCK56538.1"/>
    <property type="molecule type" value="Genomic_DNA"/>
</dbReference>
<organism evidence="2 3">
    <name type="scientific">Candida viswanathii</name>
    <dbReference type="NCBI Taxonomy" id="5486"/>
    <lineage>
        <taxon>Eukaryota</taxon>
        <taxon>Fungi</taxon>
        <taxon>Dikarya</taxon>
        <taxon>Ascomycota</taxon>
        <taxon>Saccharomycotina</taxon>
        <taxon>Pichiomycetes</taxon>
        <taxon>Debaryomycetaceae</taxon>
        <taxon>Candida/Lodderomyces clade</taxon>
        <taxon>Candida</taxon>
    </lineage>
</organism>
<accession>A0A367XSF0</accession>
<evidence type="ECO:0000256" key="1">
    <source>
        <dbReference type="SAM" id="MobiDB-lite"/>
    </source>
</evidence>